<accession>U3BAZ8</accession>
<reference evidence="1 2" key="1">
    <citation type="submission" date="2013-09" db="EMBL/GenBank/DDBJ databases">
        <title>Whole genome shotgun sequence of Vibrio proteolyticus NBRC 13287.</title>
        <authorList>
            <person name="Isaki S."/>
            <person name="Hosoyama A."/>
            <person name="Numata M."/>
            <person name="Hashimoto M."/>
            <person name="Hosoyama Y."/>
            <person name="Tsuchikane K."/>
            <person name="Noguchi M."/>
            <person name="Hirakata S."/>
            <person name="Ichikawa N."/>
            <person name="Ohji S."/>
            <person name="Yamazoe A."/>
            <person name="Fujita N."/>
        </authorList>
    </citation>
    <scope>NUCLEOTIDE SEQUENCE [LARGE SCALE GENOMIC DNA]</scope>
    <source>
        <strain evidence="1 2">NBRC 13287</strain>
    </source>
</reference>
<evidence type="ECO:0000313" key="2">
    <source>
        <dbReference type="Proteomes" id="UP000016570"/>
    </source>
</evidence>
<dbReference type="EMBL" id="BATJ01000005">
    <property type="protein sequence ID" value="GAD66969.1"/>
    <property type="molecule type" value="Genomic_DNA"/>
</dbReference>
<sequence length="222" mass="24861">MKYEVDLRDKKFLRKAFEHIKSAHQGIERKNYQQEAAYVSAVMGRLNGTIKDPKTSGTLEFKFETVVVNDRGPGAAENKYGADFAIVFNKKGVENGCSKAILGQAKNGKSDDLSKRERTRLIGQCDKMYKHTADYIVVEAPQGGDTGPMVRIGDQREQLKIGKSRISLEHYIMNKLVGCHHGDRRDDFIDAVQDSSLSKLEIITNGLDLDLDLTRGDRSLEP</sequence>
<keyword evidence="2" id="KW-1185">Reference proteome</keyword>
<organism evidence="1 2">
    <name type="scientific">Vibrio proteolyticus NBRC 13287</name>
    <dbReference type="NCBI Taxonomy" id="1219065"/>
    <lineage>
        <taxon>Bacteria</taxon>
        <taxon>Pseudomonadati</taxon>
        <taxon>Pseudomonadota</taxon>
        <taxon>Gammaproteobacteria</taxon>
        <taxon>Vibrionales</taxon>
        <taxon>Vibrionaceae</taxon>
        <taxon>Vibrio</taxon>
    </lineage>
</organism>
<name>U3BAZ8_VIBPR</name>
<evidence type="ECO:0000313" key="1">
    <source>
        <dbReference type="EMBL" id="GAD66969.1"/>
    </source>
</evidence>
<dbReference type="RefSeq" id="WP_021704944.1">
    <property type="nucleotide sequence ID" value="NZ_BATJ01000005.1"/>
</dbReference>
<gene>
    <name evidence="1" type="ORF">VPR01S_05_02650</name>
</gene>
<proteinExistence type="predicted"/>
<dbReference type="AlphaFoldDB" id="U3BAZ8"/>
<dbReference type="Proteomes" id="UP000016570">
    <property type="component" value="Unassembled WGS sequence"/>
</dbReference>
<comment type="caution">
    <text evidence="1">The sequence shown here is derived from an EMBL/GenBank/DDBJ whole genome shotgun (WGS) entry which is preliminary data.</text>
</comment>
<protein>
    <submittedName>
        <fullName evidence="1">Uncharacterized protein</fullName>
    </submittedName>
</protein>